<protein>
    <recommendedName>
        <fullName evidence="5">Large membrane protein</fullName>
    </recommendedName>
</protein>
<dbReference type="Proteomes" id="UP000664167">
    <property type="component" value="Unassembled WGS sequence"/>
</dbReference>
<feature type="region of interest" description="Disordered" evidence="1">
    <location>
        <begin position="298"/>
        <end position="318"/>
    </location>
</feature>
<feature type="region of interest" description="Disordered" evidence="1">
    <location>
        <begin position="372"/>
        <end position="392"/>
    </location>
</feature>
<proteinExistence type="predicted"/>
<feature type="region of interest" description="Disordered" evidence="1">
    <location>
        <begin position="1"/>
        <end position="22"/>
    </location>
</feature>
<keyword evidence="2" id="KW-1133">Transmembrane helix</keyword>
<dbReference type="RefSeq" id="WP_206963114.1">
    <property type="nucleotide sequence ID" value="NZ_BAAAJJ010000006.1"/>
</dbReference>
<evidence type="ECO:0000313" key="3">
    <source>
        <dbReference type="EMBL" id="MBO0513697.1"/>
    </source>
</evidence>
<feature type="transmembrane region" description="Helical" evidence="2">
    <location>
        <begin position="21"/>
        <end position="41"/>
    </location>
</feature>
<evidence type="ECO:0000256" key="2">
    <source>
        <dbReference type="SAM" id="Phobius"/>
    </source>
</evidence>
<evidence type="ECO:0000313" key="4">
    <source>
        <dbReference type="Proteomes" id="UP000664167"/>
    </source>
</evidence>
<gene>
    <name evidence="3" type="ORF">J0695_18080</name>
</gene>
<dbReference type="EMBL" id="JAFLRJ010000159">
    <property type="protein sequence ID" value="MBO0513697.1"/>
    <property type="molecule type" value="Genomic_DNA"/>
</dbReference>
<feature type="compositionally biased region" description="Gly residues" evidence="1">
    <location>
        <begin position="47"/>
        <end position="58"/>
    </location>
</feature>
<organism evidence="3 4">
    <name type="scientific">Streptomyces beijiangensis</name>
    <dbReference type="NCBI Taxonomy" id="163361"/>
    <lineage>
        <taxon>Bacteria</taxon>
        <taxon>Bacillati</taxon>
        <taxon>Actinomycetota</taxon>
        <taxon>Actinomycetes</taxon>
        <taxon>Kitasatosporales</taxon>
        <taxon>Streptomycetaceae</taxon>
        <taxon>Streptomyces</taxon>
    </lineage>
</organism>
<name>A0A939F7X1_9ACTN</name>
<evidence type="ECO:0008006" key="5">
    <source>
        <dbReference type="Google" id="ProtNLM"/>
    </source>
</evidence>
<evidence type="ECO:0000256" key="1">
    <source>
        <dbReference type="SAM" id="MobiDB-lite"/>
    </source>
</evidence>
<accession>A0A939F7X1</accession>
<feature type="region of interest" description="Disordered" evidence="1">
    <location>
        <begin position="42"/>
        <end position="104"/>
    </location>
</feature>
<dbReference type="AlphaFoldDB" id="A0A939F7X1"/>
<keyword evidence="4" id="KW-1185">Reference proteome</keyword>
<comment type="caution">
    <text evidence="3">The sequence shown here is derived from an EMBL/GenBank/DDBJ whole genome shotgun (WGS) entry which is preliminary data.</text>
</comment>
<keyword evidence="2" id="KW-0472">Membrane</keyword>
<feature type="compositionally biased region" description="Polar residues" evidence="1">
    <location>
        <begin position="372"/>
        <end position="384"/>
    </location>
</feature>
<keyword evidence="2" id="KW-0812">Transmembrane</keyword>
<reference evidence="3" key="1">
    <citation type="submission" date="2021-03" db="EMBL/GenBank/DDBJ databases">
        <title>Streptomyces poriferae sp. nov., a novel marine sponge-derived Actinobacteria species with anti-MRSA activity.</title>
        <authorList>
            <person name="Sandoval-Powers M."/>
            <person name="Kralova S."/>
            <person name="Nguyen G.-S."/>
            <person name="Fawwal D."/>
            <person name="Degnes K."/>
            <person name="Klinkenberg G."/>
            <person name="Sletta H."/>
            <person name="Wentzel A."/>
            <person name="Liles M.R."/>
        </authorList>
    </citation>
    <scope>NUCLEOTIDE SEQUENCE</scope>
    <source>
        <strain evidence="3">DSM 41794</strain>
    </source>
</reference>
<sequence length="476" mass="48203">MSSERPDNDVVSSPRRRHSPLAVTSVAAAVLLAGGGGAYWASTAFGDDGGTKSGGEPAGRGSPPPLSLGNGASKGASQSGPPGIAPGEPDPTGGRTVYRAEGKLPEGKDRAAVYRAQGTVSADEVRKLAGALGFTDAPRLEGTAWKVGSPSGGPGPTLQVNREAPGTWTYARAGRGEVPPSGEAAAVSEQAARAAAAPVLKALGQDDAKLDAGQLMGSVRVVNADPVIDGLPTYGWMTGIQVGVGSQLVGGSGQLKHPVKGAEYPLISADDALKQLNSGGSAGGSVGIGGCATVAPLDRASKETPGSPCRKESPAPPQTLAVSGARLGLAVEFLDGRQALVPSWLFEVKPAGGAQHFTVVQRAVDPQYITAPSISPTEEQNHPGTGTGTDGRRIVSYSADGRKLTVHFWGGVCSTYGASASEDGSAARVTVTEKKPEKGRVCIMIAKDLARTVTLDKPLGDRKVVDASSGQTVPRS</sequence>